<gene>
    <name evidence="1" type="ORF">AAFC00_004408</name>
</gene>
<accession>A0ABR3PPH6</accession>
<evidence type="ECO:0000313" key="2">
    <source>
        <dbReference type="Proteomes" id="UP001562354"/>
    </source>
</evidence>
<dbReference type="RefSeq" id="XP_069204313.1">
    <property type="nucleotide sequence ID" value="XM_069344046.1"/>
</dbReference>
<name>A0ABR3PPH6_9PEZI</name>
<proteinExistence type="predicted"/>
<keyword evidence="2" id="KW-1185">Reference proteome</keyword>
<evidence type="ECO:0000313" key="1">
    <source>
        <dbReference type="EMBL" id="KAL1311464.1"/>
    </source>
</evidence>
<sequence>MQIHRLLSRTDPHSLPDLLHVSNVMLETVIQFVNSRDKPVFLPRDLSTIVLAYGLPCGSILIRALKHAALPSGISRSRLIRNVSVFTAHLETICGPQETNHVFCVHASGELSRNLDEALEAAEIPSTSMANTESQVVVDIPATSTSFGATDQGEALPIVGLETAQSGFLADFNLTEWDANVDWSGTGLEWNIF</sequence>
<organism evidence="1 2">
    <name type="scientific">Neodothiora populina</name>
    <dbReference type="NCBI Taxonomy" id="2781224"/>
    <lineage>
        <taxon>Eukaryota</taxon>
        <taxon>Fungi</taxon>
        <taxon>Dikarya</taxon>
        <taxon>Ascomycota</taxon>
        <taxon>Pezizomycotina</taxon>
        <taxon>Dothideomycetes</taxon>
        <taxon>Dothideomycetidae</taxon>
        <taxon>Dothideales</taxon>
        <taxon>Dothioraceae</taxon>
        <taxon>Neodothiora</taxon>
    </lineage>
</organism>
<dbReference type="Proteomes" id="UP001562354">
    <property type="component" value="Unassembled WGS sequence"/>
</dbReference>
<protein>
    <submittedName>
        <fullName evidence="1">Uncharacterized protein</fullName>
    </submittedName>
</protein>
<dbReference type="EMBL" id="JBFMKM010000002">
    <property type="protein sequence ID" value="KAL1311464.1"/>
    <property type="molecule type" value="Genomic_DNA"/>
</dbReference>
<comment type="caution">
    <text evidence="1">The sequence shown here is derived from an EMBL/GenBank/DDBJ whole genome shotgun (WGS) entry which is preliminary data.</text>
</comment>
<reference evidence="1 2" key="1">
    <citation type="submission" date="2024-07" db="EMBL/GenBank/DDBJ databases">
        <title>Draft sequence of the Neodothiora populina.</title>
        <authorList>
            <person name="Drown D.D."/>
            <person name="Schuette U.S."/>
            <person name="Buechlein A.B."/>
            <person name="Rusch D.R."/>
            <person name="Winton L.W."/>
            <person name="Adams G.A."/>
        </authorList>
    </citation>
    <scope>NUCLEOTIDE SEQUENCE [LARGE SCALE GENOMIC DNA]</scope>
    <source>
        <strain evidence="1 2">CPC 39397</strain>
    </source>
</reference>
<dbReference type="GeneID" id="95978108"/>